<accession>A0A5B8MKG3</accession>
<dbReference type="PANTHER" id="PTHR10161">
    <property type="entry name" value="TARTRATE-RESISTANT ACID PHOSPHATASE TYPE 5"/>
    <property type="match status" value="1"/>
</dbReference>
<keyword evidence="9" id="KW-1185">Reference proteome</keyword>
<dbReference type="STRING" id="1764295.A0A5B8MKG3"/>
<dbReference type="GO" id="GO:0003993">
    <property type="term" value="F:acid phosphatase activity"/>
    <property type="evidence" value="ECO:0007669"/>
    <property type="project" value="UniProtKB-EC"/>
</dbReference>
<keyword evidence="6" id="KW-1133">Transmembrane helix</keyword>
<evidence type="ECO:0000256" key="6">
    <source>
        <dbReference type="SAM" id="Phobius"/>
    </source>
</evidence>
<dbReference type="Pfam" id="PF00149">
    <property type="entry name" value="Metallophos"/>
    <property type="match status" value="1"/>
</dbReference>
<organism evidence="8 9">
    <name type="scientific">Chloropicon primus</name>
    <dbReference type="NCBI Taxonomy" id="1764295"/>
    <lineage>
        <taxon>Eukaryota</taxon>
        <taxon>Viridiplantae</taxon>
        <taxon>Chlorophyta</taxon>
        <taxon>Chloropicophyceae</taxon>
        <taxon>Chloropicales</taxon>
        <taxon>Chloropicaceae</taxon>
        <taxon>Chloropicon</taxon>
    </lineage>
</organism>
<keyword evidence="4" id="KW-0378">Hydrolase</keyword>
<keyword evidence="6" id="KW-0472">Membrane</keyword>
<comment type="catalytic activity">
    <reaction evidence="1">
        <text>a phosphate monoester + H2O = an alcohol + phosphate</text>
        <dbReference type="Rhea" id="RHEA:15017"/>
        <dbReference type="ChEBI" id="CHEBI:15377"/>
        <dbReference type="ChEBI" id="CHEBI:30879"/>
        <dbReference type="ChEBI" id="CHEBI:43474"/>
        <dbReference type="ChEBI" id="CHEBI:67140"/>
        <dbReference type="EC" id="3.1.3.2"/>
    </reaction>
</comment>
<dbReference type="InterPro" id="IPR029052">
    <property type="entry name" value="Metallo-depent_PP-like"/>
</dbReference>
<evidence type="ECO:0000256" key="2">
    <source>
        <dbReference type="ARBA" id="ARBA00012646"/>
    </source>
</evidence>
<proteinExistence type="predicted"/>
<keyword evidence="3" id="KW-0732">Signal</keyword>
<evidence type="ECO:0000259" key="7">
    <source>
        <dbReference type="Pfam" id="PF00149"/>
    </source>
</evidence>
<feature type="domain" description="Calcineurin-like phosphoesterase" evidence="7">
    <location>
        <begin position="133"/>
        <end position="363"/>
    </location>
</feature>
<dbReference type="SUPFAM" id="SSF56300">
    <property type="entry name" value="Metallo-dependent phosphatases"/>
    <property type="match status" value="1"/>
</dbReference>
<name>A0A5B8MKG3_9CHLO</name>
<reference evidence="8 9" key="1">
    <citation type="submission" date="2018-07" db="EMBL/GenBank/DDBJ databases">
        <title>The complete nuclear genome of the prasinophyte Chloropicon primus (CCMP1205).</title>
        <authorList>
            <person name="Pombert J.-F."/>
            <person name="Otis C."/>
            <person name="Turmel M."/>
            <person name="Lemieux C."/>
        </authorList>
    </citation>
    <scope>NUCLEOTIDE SEQUENCE [LARGE SCALE GENOMIC DNA]</scope>
    <source>
        <strain evidence="8 9">CCMP1205</strain>
    </source>
</reference>
<dbReference type="EMBL" id="CP031037">
    <property type="protein sequence ID" value="QDZ20943.1"/>
    <property type="molecule type" value="Genomic_DNA"/>
</dbReference>
<evidence type="ECO:0000313" key="8">
    <source>
        <dbReference type="EMBL" id="QDZ20943.1"/>
    </source>
</evidence>
<evidence type="ECO:0000256" key="4">
    <source>
        <dbReference type="ARBA" id="ARBA00022801"/>
    </source>
</evidence>
<keyword evidence="6" id="KW-0812">Transmembrane</keyword>
<feature type="transmembrane region" description="Helical" evidence="6">
    <location>
        <begin position="72"/>
        <end position="95"/>
    </location>
</feature>
<feature type="region of interest" description="Disordered" evidence="5">
    <location>
        <begin position="27"/>
        <end position="66"/>
    </location>
</feature>
<sequence length="434" mass="47516">MEVEAARKERGKWWLWGRGASARKYADLEEGPSATNSKRGASARKYADLEEGPNATNPQKGSDQEPTKRRCYACGALALLVVVVGVACGFGFGFARLSSGKGDETAATIDGRLNFESVFGSNWIRRDSGDEVTFLVVGDWGRDGLDGQRAVARGMASLADELRPDFVISTGDNFYIGGLASPSDSQFETSFVDVYNAGSLQVPWLTVLGNHDYGDSGGCGTADLNDDACLPASKRSSRSPLHQLEPSLRERDWRWFCDRYYTYAPSKDVELFFLDTNPFIKEYYNYSWAHDIPGGLSAQNAEGQKKFLERALESSEAAYKIVVGHHPFFSNGYRGGETDLQDALGPLLERNNVSMYLNGHDHDMQHVVGKSATTQFFTSGAGSRTGRGFTVGENSMFESDEPGFLSARVHPENGARLSFHDAQGDVIYTWSSAG</sequence>
<protein>
    <recommendedName>
        <fullName evidence="2">acid phosphatase</fullName>
        <ecNumber evidence="2">3.1.3.2</ecNumber>
    </recommendedName>
</protein>
<evidence type="ECO:0000256" key="5">
    <source>
        <dbReference type="SAM" id="MobiDB-lite"/>
    </source>
</evidence>
<dbReference type="EC" id="3.1.3.2" evidence="2"/>
<dbReference type="Gene3D" id="3.60.21.10">
    <property type="match status" value="1"/>
</dbReference>
<dbReference type="OrthoDB" id="411211at2759"/>
<dbReference type="CDD" id="cd07378">
    <property type="entry name" value="MPP_ACP5"/>
    <property type="match status" value="1"/>
</dbReference>
<gene>
    <name evidence="8" type="ORF">A3770_04p34610</name>
</gene>
<dbReference type="InterPro" id="IPR004843">
    <property type="entry name" value="Calcineurin-like_PHP"/>
</dbReference>
<evidence type="ECO:0000256" key="3">
    <source>
        <dbReference type="ARBA" id="ARBA00022729"/>
    </source>
</evidence>
<dbReference type="AlphaFoldDB" id="A0A5B8MKG3"/>
<dbReference type="InterPro" id="IPR051558">
    <property type="entry name" value="Metallophosphoesterase_PAP"/>
</dbReference>
<evidence type="ECO:0000313" key="9">
    <source>
        <dbReference type="Proteomes" id="UP000316726"/>
    </source>
</evidence>
<evidence type="ECO:0000256" key="1">
    <source>
        <dbReference type="ARBA" id="ARBA00000032"/>
    </source>
</evidence>
<dbReference type="PANTHER" id="PTHR10161:SF14">
    <property type="entry name" value="TARTRATE-RESISTANT ACID PHOSPHATASE TYPE 5"/>
    <property type="match status" value="1"/>
</dbReference>
<dbReference type="Proteomes" id="UP000316726">
    <property type="component" value="Chromosome 4"/>
</dbReference>
<dbReference type="InterPro" id="IPR024927">
    <property type="entry name" value="Acid_PPase"/>
</dbReference>